<dbReference type="EMBL" id="JAVIIQ010000008">
    <property type="protein sequence ID" value="MDX8533383.1"/>
    <property type="molecule type" value="Genomic_DNA"/>
</dbReference>
<evidence type="ECO:0000256" key="1">
    <source>
        <dbReference type="SAM" id="Phobius"/>
    </source>
</evidence>
<reference evidence="3 4" key="1">
    <citation type="submission" date="2023-08" db="EMBL/GenBank/DDBJ databases">
        <title>Implementing the SeqCode for naming new Mesorhizobium species isolated from Vachellia karroo root nodules.</title>
        <authorList>
            <person name="Van Lill M."/>
        </authorList>
    </citation>
    <scope>NUCLEOTIDE SEQUENCE [LARGE SCALE GENOMIC DNA]</scope>
    <source>
        <strain evidence="3 4">VK25D</strain>
    </source>
</reference>
<keyword evidence="1" id="KW-1133">Transmembrane helix</keyword>
<feature type="domain" description="Inositolphosphotransferase Aur1/Ipt1" evidence="2">
    <location>
        <begin position="139"/>
        <end position="333"/>
    </location>
</feature>
<protein>
    <submittedName>
        <fullName evidence="3">Phosphatase PAP2 family protein</fullName>
    </submittedName>
</protein>
<feature type="transmembrane region" description="Helical" evidence="1">
    <location>
        <begin position="162"/>
        <end position="189"/>
    </location>
</feature>
<feature type="transmembrane region" description="Helical" evidence="1">
    <location>
        <begin position="265"/>
        <end position="289"/>
    </location>
</feature>
<sequence length="357" mass="39348">MGLSSDLLGDASSSGQARWQLGRLARYPEFGNVPQKLFGLCLVYITVAVLIWPSAYFAMAQMYLPRLFVLGPLGFLAVAIPVATALSPKAPLTFIAMSIRTNGLRAAIIVIVFILTLSAFTTYKVNIPDIVPFYCDEALADFGELLHGQAPWRIVHAFDSDLLAMVVSVTYARLWFLEWFGLVFFAALLANQPMHLRYLTAMALVLVVVGTLMATLFSSVGPIFYDELVGGDRYAELLEVLKQRPGNEHVLSYSSYLLATYRTDMLALGSGISAMPSMHVAIATLNAFYLGRLNRWLGIAGWAFAIFILFGSVYTGWHYAVDGYVSMLVVALIWRRTASISDSKPTPSRLMQVAQTL</sequence>
<feature type="transmembrane region" description="Helical" evidence="1">
    <location>
        <begin position="296"/>
        <end position="317"/>
    </location>
</feature>
<keyword evidence="1" id="KW-0812">Transmembrane</keyword>
<dbReference type="InterPro" id="IPR026841">
    <property type="entry name" value="Aur1/Ipt1"/>
</dbReference>
<feature type="transmembrane region" description="Helical" evidence="1">
    <location>
        <begin position="201"/>
        <end position="225"/>
    </location>
</feature>
<evidence type="ECO:0000313" key="4">
    <source>
        <dbReference type="Proteomes" id="UP001285154"/>
    </source>
</evidence>
<evidence type="ECO:0000259" key="2">
    <source>
        <dbReference type="Pfam" id="PF14378"/>
    </source>
</evidence>
<name>A0ABU5AAY5_9HYPH</name>
<feature type="transmembrane region" description="Helical" evidence="1">
    <location>
        <begin position="104"/>
        <end position="123"/>
    </location>
</feature>
<proteinExistence type="predicted"/>
<evidence type="ECO:0000313" key="3">
    <source>
        <dbReference type="EMBL" id="MDX8533383.1"/>
    </source>
</evidence>
<feature type="transmembrane region" description="Helical" evidence="1">
    <location>
        <begin position="37"/>
        <end position="57"/>
    </location>
</feature>
<gene>
    <name evidence="3" type="ORF">RFM42_20510</name>
</gene>
<comment type="caution">
    <text evidence="3">The sequence shown here is derived from an EMBL/GenBank/DDBJ whole genome shotgun (WGS) entry which is preliminary data.</text>
</comment>
<keyword evidence="1" id="KW-0472">Membrane</keyword>
<organism evidence="3 4">
    <name type="scientific">Mesorhizobium vachelliae</name>
    <dbReference type="NCBI Taxonomy" id="3072309"/>
    <lineage>
        <taxon>Bacteria</taxon>
        <taxon>Pseudomonadati</taxon>
        <taxon>Pseudomonadota</taxon>
        <taxon>Alphaproteobacteria</taxon>
        <taxon>Hyphomicrobiales</taxon>
        <taxon>Phyllobacteriaceae</taxon>
        <taxon>Mesorhizobium</taxon>
    </lineage>
</organism>
<feature type="transmembrane region" description="Helical" evidence="1">
    <location>
        <begin position="63"/>
        <end position="83"/>
    </location>
</feature>
<keyword evidence="4" id="KW-1185">Reference proteome</keyword>
<dbReference type="InterPro" id="IPR036938">
    <property type="entry name" value="PAP2/HPO_sf"/>
</dbReference>
<accession>A0ABU5AAY5</accession>
<dbReference type="Pfam" id="PF14378">
    <property type="entry name" value="PAP2_3"/>
    <property type="match status" value="1"/>
</dbReference>
<dbReference type="Proteomes" id="UP001285154">
    <property type="component" value="Unassembled WGS sequence"/>
</dbReference>
<dbReference type="RefSeq" id="WP_320250278.1">
    <property type="nucleotide sequence ID" value="NZ_JAVIIQ010000008.1"/>
</dbReference>
<dbReference type="SUPFAM" id="SSF48317">
    <property type="entry name" value="Acid phosphatase/Vanadium-dependent haloperoxidase"/>
    <property type="match status" value="1"/>
</dbReference>